<keyword evidence="3" id="KW-1185">Reference proteome</keyword>
<gene>
    <name evidence="2" type="ORF">AQJ54_41205</name>
</gene>
<evidence type="ECO:0000313" key="3">
    <source>
        <dbReference type="Proteomes" id="UP000054375"/>
    </source>
</evidence>
<sequence length="163" mass="17188">MRNMRSIIGFFGVLAVALAALFVAGPAQAAPQQGAAKGGHVLVLPAAPAGVTPRSAAANSPTTSPAASRVVHVASGSTVNCTSGSLCTAVWDPTTGDWKVFFLYNCARYSLSYWNGGGYYVDSQTGGVTSYFYGQSGNVLKRFTPDNTVYSYDWTPVWSIRNC</sequence>
<dbReference type="EMBL" id="LMWV01000045">
    <property type="protein sequence ID" value="KUN58479.1"/>
    <property type="molecule type" value="Genomic_DNA"/>
</dbReference>
<evidence type="ECO:0000256" key="1">
    <source>
        <dbReference type="SAM" id="SignalP"/>
    </source>
</evidence>
<accession>A0A101RMQ7</accession>
<dbReference type="AlphaFoldDB" id="A0A117PKD1"/>
<keyword evidence="1" id="KW-0732">Signal</keyword>
<evidence type="ECO:0008006" key="4">
    <source>
        <dbReference type="Google" id="ProtNLM"/>
    </source>
</evidence>
<accession>A0A117PKD1</accession>
<proteinExistence type="predicted"/>
<organism evidence="2 3">
    <name type="scientific">Streptomyces griseorubiginosus</name>
    <dbReference type="NCBI Taxonomy" id="67304"/>
    <lineage>
        <taxon>Bacteria</taxon>
        <taxon>Bacillati</taxon>
        <taxon>Actinomycetota</taxon>
        <taxon>Actinomycetes</taxon>
        <taxon>Kitasatosporales</taxon>
        <taxon>Streptomycetaceae</taxon>
        <taxon>Streptomyces</taxon>
    </lineage>
</organism>
<dbReference type="Proteomes" id="UP000054375">
    <property type="component" value="Unassembled WGS sequence"/>
</dbReference>
<feature type="chain" id="PRO_5030020440" description="Peptidase inhibitor family I36" evidence="1">
    <location>
        <begin position="30"/>
        <end position="163"/>
    </location>
</feature>
<feature type="signal peptide" evidence="1">
    <location>
        <begin position="1"/>
        <end position="29"/>
    </location>
</feature>
<evidence type="ECO:0000313" key="2">
    <source>
        <dbReference type="EMBL" id="KUN58479.1"/>
    </source>
</evidence>
<protein>
    <recommendedName>
        <fullName evidence="4">Peptidase inhibitor family I36</fullName>
    </recommendedName>
</protein>
<comment type="caution">
    <text evidence="2">The sequence shown here is derived from an EMBL/GenBank/DDBJ whole genome shotgun (WGS) entry which is preliminary data.</text>
</comment>
<reference evidence="2 3" key="1">
    <citation type="submission" date="2015-10" db="EMBL/GenBank/DDBJ databases">
        <title>Draft genome sequence of Streptomyces griseorubiginosus DSM 40469, type strain for the species Streptomyces griseorubiginosus.</title>
        <authorList>
            <person name="Ruckert C."/>
            <person name="Winkler A."/>
            <person name="Kalinowski J."/>
            <person name="Kampfer P."/>
            <person name="Glaeser S."/>
        </authorList>
    </citation>
    <scope>NUCLEOTIDE SEQUENCE [LARGE SCALE GENOMIC DNA]</scope>
    <source>
        <strain evidence="2 3">DSM 40469</strain>
    </source>
</reference>
<name>A0A117PKD1_9ACTN</name>